<proteinExistence type="predicted"/>
<name>A0A5C5YS97_9BACT</name>
<evidence type="ECO:0000313" key="2">
    <source>
        <dbReference type="Proteomes" id="UP000318478"/>
    </source>
</evidence>
<dbReference type="AlphaFoldDB" id="A0A5C5YS97"/>
<accession>A0A5C5YS97</accession>
<comment type="caution">
    <text evidence="1">The sequence shown here is derived from an EMBL/GenBank/DDBJ whole genome shotgun (WGS) entry which is preliminary data.</text>
</comment>
<sequence>MVLPFAIGELSAARAAALRSYVLSVCKVVEDYQQEHGEYPPTLAAINRSNLDVDFGISLEELDYQATDDGYRVAYRRPNGEEIAGPMTNNLRLSSPMNDSP</sequence>
<organism evidence="1 2">
    <name type="scientific">Posidoniimonas polymericola</name>
    <dbReference type="NCBI Taxonomy" id="2528002"/>
    <lineage>
        <taxon>Bacteria</taxon>
        <taxon>Pseudomonadati</taxon>
        <taxon>Planctomycetota</taxon>
        <taxon>Planctomycetia</taxon>
        <taxon>Pirellulales</taxon>
        <taxon>Lacipirellulaceae</taxon>
        <taxon>Posidoniimonas</taxon>
    </lineage>
</organism>
<evidence type="ECO:0000313" key="1">
    <source>
        <dbReference type="EMBL" id="TWT77874.1"/>
    </source>
</evidence>
<reference evidence="1 2" key="1">
    <citation type="submission" date="2019-02" db="EMBL/GenBank/DDBJ databases">
        <title>Deep-cultivation of Planctomycetes and their phenomic and genomic characterization uncovers novel biology.</title>
        <authorList>
            <person name="Wiegand S."/>
            <person name="Jogler M."/>
            <person name="Boedeker C."/>
            <person name="Pinto D."/>
            <person name="Vollmers J."/>
            <person name="Rivas-Marin E."/>
            <person name="Kohn T."/>
            <person name="Peeters S.H."/>
            <person name="Heuer A."/>
            <person name="Rast P."/>
            <person name="Oberbeckmann S."/>
            <person name="Bunk B."/>
            <person name="Jeske O."/>
            <person name="Meyerdierks A."/>
            <person name="Storesund J.E."/>
            <person name="Kallscheuer N."/>
            <person name="Luecker S."/>
            <person name="Lage O.M."/>
            <person name="Pohl T."/>
            <person name="Merkel B.J."/>
            <person name="Hornburger P."/>
            <person name="Mueller R.-W."/>
            <person name="Bruemmer F."/>
            <person name="Labrenz M."/>
            <person name="Spormann A.M."/>
            <person name="Op Den Camp H."/>
            <person name="Overmann J."/>
            <person name="Amann R."/>
            <person name="Jetten M.S.M."/>
            <person name="Mascher T."/>
            <person name="Medema M.H."/>
            <person name="Devos D.P."/>
            <person name="Kaster A.-K."/>
            <person name="Ovreas L."/>
            <person name="Rohde M."/>
            <person name="Galperin M.Y."/>
            <person name="Jogler C."/>
        </authorList>
    </citation>
    <scope>NUCLEOTIDE SEQUENCE [LARGE SCALE GENOMIC DNA]</scope>
    <source>
        <strain evidence="1 2">Pla123a</strain>
    </source>
</reference>
<dbReference type="EMBL" id="SJPO01000003">
    <property type="protein sequence ID" value="TWT77874.1"/>
    <property type="molecule type" value="Genomic_DNA"/>
</dbReference>
<protein>
    <submittedName>
        <fullName evidence="1">Uncharacterized protein</fullName>
    </submittedName>
</protein>
<dbReference type="Proteomes" id="UP000318478">
    <property type="component" value="Unassembled WGS sequence"/>
</dbReference>
<keyword evidence="2" id="KW-1185">Reference proteome</keyword>
<gene>
    <name evidence="1" type="ORF">Pla123a_16720</name>
</gene>